<proteinExistence type="predicted"/>
<keyword evidence="1" id="KW-0472">Membrane</keyword>
<evidence type="ECO:0000313" key="2">
    <source>
        <dbReference type="EMBL" id="CAK0895888.1"/>
    </source>
</evidence>
<accession>A0ABN9X905</accession>
<dbReference type="EMBL" id="CAUYUJ010020103">
    <property type="protein sequence ID" value="CAK0895888.1"/>
    <property type="molecule type" value="Genomic_DNA"/>
</dbReference>
<keyword evidence="1" id="KW-0812">Transmembrane</keyword>
<name>A0ABN9X905_9DINO</name>
<feature type="transmembrane region" description="Helical" evidence="1">
    <location>
        <begin position="77"/>
        <end position="97"/>
    </location>
</feature>
<evidence type="ECO:0000256" key="1">
    <source>
        <dbReference type="SAM" id="Phobius"/>
    </source>
</evidence>
<protein>
    <submittedName>
        <fullName evidence="2">Uncharacterized protein</fullName>
    </submittedName>
</protein>
<keyword evidence="3" id="KW-1185">Reference proteome</keyword>
<gene>
    <name evidence="2" type="ORF">PCOR1329_LOCUS74490</name>
</gene>
<keyword evidence="1" id="KW-1133">Transmembrane helix</keyword>
<reference evidence="2" key="1">
    <citation type="submission" date="2023-10" db="EMBL/GenBank/DDBJ databases">
        <authorList>
            <person name="Chen Y."/>
            <person name="Shah S."/>
            <person name="Dougan E. K."/>
            <person name="Thang M."/>
            <person name="Chan C."/>
        </authorList>
    </citation>
    <scope>NUCLEOTIDE SEQUENCE [LARGE SCALE GENOMIC DNA]</scope>
</reference>
<organism evidence="2 3">
    <name type="scientific">Prorocentrum cordatum</name>
    <dbReference type="NCBI Taxonomy" id="2364126"/>
    <lineage>
        <taxon>Eukaryota</taxon>
        <taxon>Sar</taxon>
        <taxon>Alveolata</taxon>
        <taxon>Dinophyceae</taxon>
        <taxon>Prorocentrales</taxon>
        <taxon>Prorocentraceae</taxon>
        <taxon>Prorocentrum</taxon>
    </lineage>
</organism>
<evidence type="ECO:0000313" key="3">
    <source>
        <dbReference type="Proteomes" id="UP001189429"/>
    </source>
</evidence>
<sequence length="129" mass="14228">MLLLPGCDGPPHARRQPNVGPIFFLSVACGAQPATRTAEGGCWCSSLWRRSTSQFWQFSWMPDAVEPGTLRSGSATAVVFMILGGQVVVYIFLFATLQCDFHVHVDLSSNWRAHDGPEMYPTRPNTASR</sequence>
<comment type="caution">
    <text evidence="2">The sequence shown here is derived from an EMBL/GenBank/DDBJ whole genome shotgun (WGS) entry which is preliminary data.</text>
</comment>
<dbReference type="Proteomes" id="UP001189429">
    <property type="component" value="Unassembled WGS sequence"/>
</dbReference>